<dbReference type="Proteomes" id="UP000735874">
    <property type="component" value="Unassembled WGS sequence"/>
</dbReference>
<accession>A0A329SBX1</accession>
<evidence type="ECO:0000313" key="6">
    <source>
        <dbReference type="EMBL" id="RAW34160.1"/>
    </source>
</evidence>
<sequence length="33" mass="3824">MVERYFELKPFLDSTDKDLAAYVTSPLEGKRFG</sequence>
<evidence type="ECO:0000313" key="5">
    <source>
        <dbReference type="EMBL" id="KAG3220070.1"/>
    </source>
</evidence>
<proteinExistence type="predicted"/>
<evidence type="ECO:0000313" key="3">
    <source>
        <dbReference type="EMBL" id="KAG2937089.1"/>
    </source>
</evidence>
<evidence type="ECO:0000313" key="1">
    <source>
        <dbReference type="EMBL" id="KAG2856595.1"/>
    </source>
</evidence>
<dbReference type="VEuPathDB" id="FungiDB:PC110_g9537"/>
<dbReference type="Proteomes" id="UP000760860">
    <property type="component" value="Unassembled WGS sequence"/>
</dbReference>
<dbReference type="AlphaFoldDB" id="A0A329SBX1"/>
<name>A0A329SBX1_9STRA</name>
<comment type="caution">
    <text evidence="6">The sequence shown here is derived from an EMBL/GenBank/DDBJ whole genome shotgun (WGS) entry which is preliminary data.</text>
</comment>
<keyword evidence="7" id="KW-1185">Reference proteome</keyword>
<dbReference type="Proteomes" id="UP000251314">
    <property type="component" value="Unassembled WGS sequence"/>
</dbReference>
<reference evidence="1" key="2">
    <citation type="submission" date="2018-10" db="EMBL/GenBank/DDBJ databases">
        <title>Effector identification in a new, highly contiguous assembly of the strawberry crown rot pathogen Phytophthora cactorum.</title>
        <authorList>
            <person name="Armitage A.D."/>
            <person name="Nellist C.F."/>
            <person name="Bates H."/>
            <person name="Vickerstaff R.J."/>
            <person name="Harrison R.J."/>
        </authorList>
    </citation>
    <scope>NUCLEOTIDE SEQUENCE</scope>
    <source>
        <strain evidence="1">15-7</strain>
        <strain evidence="2">4032</strain>
        <strain evidence="3">4040</strain>
        <strain evidence="4">P415</strain>
        <strain evidence="5">P421</strain>
    </source>
</reference>
<dbReference type="Proteomes" id="UP000736787">
    <property type="component" value="Unassembled WGS sequence"/>
</dbReference>
<dbReference type="EMBL" id="RCMV01000282">
    <property type="protein sequence ID" value="KAG3220070.1"/>
    <property type="molecule type" value="Genomic_DNA"/>
</dbReference>
<reference evidence="6 7" key="1">
    <citation type="submission" date="2018-01" db="EMBL/GenBank/DDBJ databases">
        <title>Draft genome of the strawberry crown rot pathogen Phytophthora cactorum.</title>
        <authorList>
            <person name="Armitage A.D."/>
            <person name="Lysoe E."/>
            <person name="Nellist C.F."/>
            <person name="Harrison R.J."/>
            <person name="Brurberg M.B."/>
        </authorList>
    </citation>
    <scope>NUCLEOTIDE SEQUENCE [LARGE SCALE GENOMIC DNA]</scope>
    <source>
        <strain evidence="6 7">10300</strain>
    </source>
</reference>
<evidence type="ECO:0000313" key="2">
    <source>
        <dbReference type="EMBL" id="KAG2918768.1"/>
    </source>
</evidence>
<evidence type="ECO:0000313" key="4">
    <source>
        <dbReference type="EMBL" id="KAG2980845.1"/>
    </source>
</evidence>
<dbReference type="EMBL" id="RCML01000324">
    <property type="protein sequence ID" value="KAG2980845.1"/>
    <property type="molecule type" value="Genomic_DNA"/>
</dbReference>
<dbReference type="EMBL" id="RCMG01000326">
    <property type="protein sequence ID" value="KAG2856595.1"/>
    <property type="molecule type" value="Genomic_DNA"/>
</dbReference>
<dbReference type="EMBL" id="RCMK01000314">
    <property type="protein sequence ID" value="KAG2937089.1"/>
    <property type="molecule type" value="Genomic_DNA"/>
</dbReference>
<dbReference type="Proteomes" id="UP000697107">
    <property type="component" value="Unassembled WGS sequence"/>
</dbReference>
<protein>
    <submittedName>
        <fullName evidence="6">Uncharacterized protein</fullName>
    </submittedName>
</protein>
<organism evidence="6 7">
    <name type="scientific">Phytophthora cactorum</name>
    <dbReference type="NCBI Taxonomy" id="29920"/>
    <lineage>
        <taxon>Eukaryota</taxon>
        <taxon>Sar</taxon>
        <taxon>Stramenopiles</taxon>
        <taxon>Oomycota</taxon>
        <taxon>Peronosporomycetes</taxon>
        <taxon>Peronosporales</taxon>
        <taxon>Peronosporaceae</taxon>
        <taxon>Phytophthora</taxon>
    </lineage>
</organism>
<dbReference type="OrthoDB" id="10270671at2759"/>
<gene>
    <name evidence="6" type="ORF">PC110_g9537</name>
    <name evidence="1" type="ORF">PC113_g11432</name>
    <name evidence="2" type="ORF">PC115_g10364</name>
    <name evidence="3" type="ORF">PC117_g11832</name>
    <name evidence="4" type="ORF">PC118_g10943</name>
    <name evidence="5" type="ORF">PC129_g9183</name>
</gene>
<evidence type="ECO:0000313" key="7">
    <source>
        <dbReference type="Proteomes" id="UP000251314"/>
    </source>
</evidence>
<dbReference type="Proteomes" id="UP000774804">
    <property type="component" value="Unassembled WGS sequence"/>
</dbReference>
<dbReference type="EMBL" id="RCMI01000304">
    <property type="protein sequence ID" value="KAG2918768.1"/>
    <property type="molecule type" value="Genomic_DNA"/>
</dbReference>
<dbReference type="EMBL" id="MJFZ01000211">
    <property type="protein sequence ID" value="RAW34160.1"/>
    <property type="molecule type" value="Genomic_DNA"/>
</dbReference>